<proteinExistence type="predicted"/>
<dbReference type="Proteomes" id="UP001476798">
    <property type="component" value="Unassembled WGS sequence"/>
</dbReference>
<name>A0ABV0NHR2_9TELE</name>
<comment type="caution">
    <text evidence="1">The sequence shown here is derived from an EMBL/GenBank/DDBJ whole genome shotgun (WGS) entry which is preliminary data.</text>
</comment>
<accession>A0ABV0NHR2</accession>
<reference evidence="1 2" key="1">
    <citation type="submission" date="2021-06" db="EMBL/GenBank/DDBJ databases">
        <authorList>
            <person name="Palmer J.M."/>
        </authorList>
    </citation>
    <scope>NUCLEOTIDE SEQUENCE [LARGE SCALE GENOMIC DNA]</scope>
    <source>
        <strain evidence="1 2">GA_2019</strain>
        <tissue evidence="1">Muscle</tissue>
    </source>
</reference>
<dbReference type="EMBL" id="JAHRIO010040227">
    <property type="protein sequence ID" value="MEQ2170931.1"/>
    <property type="molecule type" value="Genomic_DNA"/>
</dbReference>
<organism evidence="1 2">
    <name type="scientific">Goodea atripinnis</name>
    <dbReference type="NCBI Taxonomy" id="208336"/>
    <lineage>
        <taxon>Eukaryota</taxon>
        <taxon>Metazoa</taxon>
        <taxon>Chordata</taxon>
        <taxon>Craniata</taxon>
        <taxon>Vertebrata</taxon>
        <taxon>Euteleostomi</taxon>
        <taxon>Actinopterygii</taxon>
        <taxon>Neopterygii</taxon>
        <taxon>Teleostei</taxon>
        <taxon>Neoteleostei</taxon>
        <taxon>Acanthomorphata</taxon>
        <taxon>Ovalentaria</taxon>
        <taxon>Atherinomorphae</taxon>
        <taxon>Cyprinodontiformes</taxon>
        <taxon>Goodeidae</taxon>
        <taxon>Goodea</taxon>
    </lineage>
</organism>
<evidence type="ECO:0000313" key="1">
    <source>
        <dbReference type="EMBL" id="MEQ2170931.1"/>
    </source>
</evidence>
<protein>
    <submittedName>
        <fullName evidence="1">Uncharacterized protein</fullName>
    </submittedName>
</protein>
<sequence length="155" mass="17644">MNPPHITEERAVFTQLKPVRMSGAEGAEDTSVFEDVKPPVRISDDPLNSRLGLPGFLLPSSNVVRSYTQYLMQALPLLEYKLVKLQYLLNYLCLSGYRRSNSTVSRARISAILPETRESTRYANRMRRSQLMRRSPHELNSHNKPLSLAARILSS</sequence>
<gene>
    <name evidence="1" type="ORF">GOODEAATRI_005414</name>
</gene>
<keyword evidence="2" id="KW-1185">Reference proteome</keyword>
<evidence type="ECO:0000313" key="2">
    <source>
        <dbReference type="Proteomes" id="UP001476798"/>
    </source>
</evidence>